<dbReference type="EMBL" id="CP059693">
    <property type="protein sequence ID" value="WDE10015.1"/>
    <property type="molecule type" value="Genomic_DNA"/>
</dbReference>
<dbReference type="Proteomes" id="UP001215231">
    <property type="component" value="Chromosome"/>
</dbReference>
<organism evidence="1 2">
    <name type="scientific">Thalassomonas haliotis</name>
    <dbReference type="NCBI Taxonomy" id="485448"/>
    <lineage>
        <taxon>Bacteria</taxon>
        <taxon>Pseudomonadati</taxon>
        <taxon>Pseudomonadota</taxon>
        <taxon>Gammaproteobacteria</taxon>
        <taxon>Alteromonadales</taxon>
        <taxon>Colwelliaceae</taxon>
        <taxon>Thalassomonas</taxon>
    </lineage>
</organism>
<evidence type="ECO:0000313" key="1">
    <source>
        <dbReference type="EMBL" id="WDE10015.1"/>
    </source>
</evidence>
<keyword evidence="2" id="KW-1185">Reference proteome</keyword>
<reference evidence="1 2" key="1">
    <citation type="journal article" date="2022" name="Mar. Drugs">
        <title>Bioassay-Guided Fractionation Leads to the Detection of Cholic Acid Generated by the Rare Thalassomonas sp.</title>
        <authorList>
            <person name="Pheiffer F."/>
            <person name="Schneider Y.K."/>
            <person name="Hansen E.H."/>
            <person name="Andersen J.H."/>
            <person name="Isaksson J."/>
            <person name="Busche T."/>
            <person name="R C."/>
            <person name="Kalinowski J."/>
            <person name="Zyl L.V."/>
            <person name="Trindade M."/>
        </authorList>
    </citation>
    <scope>NUCLEOTIDE SEQUENCE [LARGE SCALE GENOMIC DNA]</scope>
    <source>
        <strain evidence="1 2">A5K-61T</strain>
    </source>
</reference>
<proteinExistence type="predicted"/>
<name>A0ABY7V9X3_9GAMM</name>
<protein>
    <recommendedName>
        <fullName evidence="3">Type VI secretion system (T6SS), amidase effector protein 4</fullName>
    </recommendedName>
</protein>
<sequence>MKLDFQKMWTWHPANRGIIAPCTTDGKSNFENQCAIRMSECFSKVGISTASFDGARCYPGHNHNQSHILRAEELAKWMRNMQHIFGEVEIKRGISSSSYKDKAGILFLLNFWGAGSQGDHIDLWNGSRMTRGTPEYFSAAQEVWFWEVS</sequence>
<gene>
    <name evidence="1" type="ORF">H3N35_17115</name>
</gene>
<dbReference type="RefSeq" id="WP_274050025.1">
    <property type="nucleotide sequence ID" value="NZ_CP059693.1"/>
</dbReference>
<dbReference type="Gene3D" id="3.90.1720.80">
    <property type="match status" value="1"/>
</dbReference>
<accession>A0ABY7V9X3</accession>
<evidence type="ECO:0000313" key="2">
    <source>
        <dbReference type="Proteomes" id="UP001215231"/>
    </source>
</evidence>
<evidence type="ECO:0008006" key="3">
    <source>
        <dbReference type="Google" id="ProtNLM"/>
    </source>
</evidence>
<dbReference type="InterPro" id="IPR025562">
    <property type="entry name" value="Tae4"/>
</dbReference>
<dbReference type="Pfam" id="PF14113">
    <property type="entry name" value="Tae4"/>
    <property type="match status" value="1"/>
</dbReference>